<dbReference type="EMBL" id="AP011947">
    <property type="protein sequence ID" value="BAM39844.1"/>
    <property type="molecule type" value="Genomic_DNA"/>
</dbReference>
<evidence type="ECO:0000313" key="2">
    <source>
        <dbReference type="Proteomes" id="UP000003786"/>
    </source>
</evidence>
<dbReference type="AlphaFoldDB" id="J4DP00"/>
<evidence type="ECO:0000313" key="1">
    <source>
        <dbReference type="EMBL" id="BAM39844.1"/>
    </source>
</evidence>
<dbReference type="RefSeq" id="XP_009690145.1">
    <property type="nucleotide sequence ID" value="XM_009691850.1"/>
</dbReference>
<dbReference type="VEuPathDB" id="PiroplasmaDB:TOT_020000115"/>
<dbReference type="OrthoDB" id="360504at2759"/>
<sequence length="644" mass="74474">MYTIKCKIVNLDSIVTFKRFYNPPSTSTPSRTAFHRFFNNPFSDKFNHLFLAKKTWSKQNPLFKTPRPLVEPYNLGRLHPEKEWWNLPKKGLKPDTFMGFPDVSNITKHGGSLYAHFMDGPTLSMVVYRCIEKNISDIDIWNKLTGQALKISMSLDPYLLSILFLYFSLSCHYDYKFVATYIGRILALLNEFGLEECSNVILAMNNPQFYHEKTFGYVIRHSENLCITGNLNVDECLRFLACLKNVENPPQNCIIPIGEAIEVSDLSIVDKTLVFDGLDSCCRLHNKVGVLWVTKLYQEACNILESLKEHSHYFTLVFLNAVETYRFKNDELLHSTMRRIDENIHDATFEEQCRYIYELSKLVVGTSKKGTPVTSKNLIASALKIIGVFKKGNSVDNEMKVMKRFEDLVKNDTLSFQVMVGTLNTNKELNPHELKLLEGTADRLCNLKNQEIMELYTSLSNTRIDLALSGYEPIILNQEHLEYVKDTVVKACWNMEWTDVLDLANLLVSLLNRRQIYQDYGDSSYVDCVPKQKLDGCFNSLSDQIAKLNSDQILLLIRFANRNSDSANQLLPKLRDHKRCLYNPNIVVELINLYKKCDREPDEFIYELLDGLCERRGNMLSEDRVKLMEKLKENGIKHYSLEQF</sequence>
<proteinExistence type="predicted"/>
<accession>J4DP00</accession>
<dbReference type="Proteomes" id="UP000003786">
    <property type="component" value="Chromosome 2"/>
</dbReference>
<dbReference type="GeneID" id="20714297"/>
<name>J4DP00_THEOR</name>
<gene>
    <name evidence="1" type="ORF">TOT_020000115</name>
</gene>
<reference evidence="1 2" key="1">
    <citation type="journal article" date="2012" name="MBio">
        <title>Comparative genome analysis of three eukaryotic parasites with differing abilities to transform leukocytes reveals key mediators of Theileria-induced leukocyte transformation.</title>
        <authorList>
            <person name="Hayashida K."/>
            <person name="Hara Y."/>
            <person name="Abe T."/>
            <person name="Yamasaki C."/>
            <person name="Toyoda A."/>
            <person name="Kosuge T."/>
            <person name="Suzuki Y."/>
            <person name="Sato Y."/>
            <person name="Kawashima S."/>
            <person name="Katayama T."/>
            <person name="Wakaguri H."/>
            <person name="Inoue N."/>
            <person name="Homma K."/>
            <person name="Tada-Umezaki M."/>
            <person name="Yagi Y."/>
            <person name="Fujii Y."/>
            <person name="Habara T."/>
            <person name="Kanehisa M."/>
            <person name="Watanabe H."/>
            <person name="Ito K."/>
            <person name="Gojobori T."/>
            <person name="Sugawara H."/>
            <person name="Imanishi T."/>
            <person name="Weir W."/>
            <person name="Gardner M."/>
            <person name="Pain A."/>
            <person name="Shiels B."/>
            <person name="Hattori M."/>
            <person name="Nene V."/>
            <person name="Sugimoto C."/>
        </authorList>
    </citation>
    <scope>NUCLEOTIDE SEQUENCE [LARGE SCALE GENOMIC DNA]</scope>
    <source>
        <strain evidence="1 2">Shintoku</strain>
    </source>
</reference>
<protein>
    <submittedName>
        <fullName evidence="1">Uncharacterized protein</fullName>
    </submittedName>
</protein>
<keyword evidence="2" id="KW-1185">Reference proteome</keyword>
<organism evidence="1 2">
    <name type="scientific">Theileria orientalis strain Shintoku</name>
    <dbReference type="NCBI Taxonomy" id="869250"/>
    <lineage>
        <taxon>Eukaryota</taxon>
        <taxon>Sar</taxon>
        <taxon>Alveolata</taxon>
        <taxon>Apicomplexa</taxon>
        <taxon>Aconoidasida</taxon>
        <taxon>Piroplasmida</taxon>
        <taxon>Theileriidae</taxon>
        <taxon>Theileria</taxon>
    </lineage>
</organism>
<dbReference type="eggNOG" id="ENOG502SX28">
    <property type="taxonomic scope" value="Eukaryota"/>
</dbReference>
<dbReference type="KEGG" id="tot:TOT_020000115"/>